<keyword evidence="2" id="KW-1185">Reference proteome</keyword>
<proteinExistence type="predicted"/>
<reference evidence="1" key="1">
    <citation type="submission" date="2021-06" db="EMBL/GenBank/DDBJ databases">
        <authorList>
            <person name="Kallberg Y."/>
            <person name="Tangrot J."/>
            <person name="Rosling A."/>
        </authorList>
    </citation>
    <scope>NUCLEOTIDE SEQUENCE</scope>
    <source>
        <strain evidence="1">MT106</strain>
    </source>
</reference>
<name>A0A9N9GW94_9GLOM</name>
<accession>A0A9N9GW94</accession>
<dbReference type="Proteomes" id="UP000789831">
    <property type="component" value="Unassembled WGS sequence"/>
</dbReference>
<protein>
    <submittedName>
        <fullName evidence="1">4965_t:CDS:1</fullName>
    </submittedName>
</protein>
<dbReference type="SUPFAM" id="SSF52047">
    <property type="entry name" value="RNI-like"/>
    <property type="match status" value="1"/>
</dbReference>
<dbReference type="AlphaFoldDB" id="A0A9N9GW94"/>
<organism evidence="1 2">
    <name type="scientific">Ambispora gerdemannii</name>
    <dbReference type="NCBI Taxonomy" id="144530"/>
    <lineage>
        <taxon>Eukaryota</taxon>
        <taxon>Fungi</taxon>
        <taxon>Fungi incertae sedis</taxon>
        <taxon>Mucoromycota</taxon>
        <taxon>Glomeromycotina</taxon>
        <taxon>Glomeromycetes</taxon>
        <taxon>Archaeosporales</taxon>
        <taxon>Ambisporaceae</taxon>
        <taxon>Ambispora</taxon>
    </lineage>
</organism>
<evidence type="ECO:0000313" key="1">
    <source>
        <dbReference type="EMBL" id="CAG8639027.1"/>
    </source>
</evidence>
<gene>
    <name evidence="1" type="ORF">AGERDE_LOCUS10889</name>
</gene>
<dbReference type="EMBL" id="CAJVPL010003822">
    <property type="protein sequence ID" value="CAG8639027.1"/>
    <property type="molecule type" value="Genomic_DNA"/>
</dbReference>
<evidence type="ECO:0000313" key="2">
    <source>
        <dbReference type="Proteomes" id="UP000789831"/>
    </source>
</evidence>
<sequence>MASLLVSLCLREIFKYFCVSEGEKCNKNEINYNRRQLYHFALVNRHWCDTAIPLLWGGPFPSTSVKADAVFISTLLNCFDTNGQESRPLFQYNLFIKQLSLKSLSNAIINWSKSEHYSNQPEARKNAAPESLLKKFKSIRFNRSNSKRYHNQQNNKTPENLLETFKAMLHNFIDSTENTFFEIELDEIGIDMKVSGDYYNFNYNIFQIPNSKVSLEQLHSLKLSFTDSTELLESASKTCPNLSMLEMIFYLTMSSESRQILSHISSFAKLKSLSINCINPIDVSFYEQHNGDQLIDELGKILPKRLETLLIKGYLNFSVDSFKSFFHGAKGIHFKSLEFPYTYLSDELLEIILEVINDSSLDVGIQQIGADLTSKQMKKFKDHGIALKNDKAKFYPEGTS</sequence>
<dbReference type="OrthoDB" id="2319711at2759"/>
<dbReference type="Gene3D" id="3.80.10.10">
    <property type="entry name" value="Ribonuclease Inhibitor"/>
    <property type="match status" value="1"/>
</dbReference>
<dbReference type="InterPro" id="IPR032675">
    <property type="entry name" value="LRR_dom_sf"/>
</dbReference>
<comment type="caution">
    <text evidence="1">The sequence shown here is derived from an EMBL/GenBank/DDBJ whole genome shotgun (WGS) entry which is preliminary data.</text>
</comment>